<protein>
    <submittedName>
        <fullName evidence="4">P-loop containing nucleoside triphosphate hydrolase protein</fullName>
    </submittedName>
</protein>
<dbReference type="WBParaSite" id="ECPE_0001023801-mRNA-1">
    <property type="protein sequence ID" value="ECPE_0001023801-mRNA-1"/>
    <property type="gene ID" value="ECPE_0001023801"/>
</dbReference>
<sequence length="264" mass="30129">MSDSNQDKPLLVIGAGCGRTGTASLKRALEILLKRPCYHMFQMIDHHPDHPEKWIELDRQITESKRPGGSPVDIQLIRQLLHGYGAAVDFPAAAYYSYIMQAYPDAKVILTVRDTRSWIQSARSTIFAHDNYDPPWYVRWFPSFVTPHATDIVAQRSFEHTFGGNVFQMDDEQLGRAFDQWNSDVQSKVQQERLLVFHVQDGWEPLCKFLQLDIPTESFPYANDREEFQRRVNPSGRSPVVIGLGVPVVLAMLTVGIGVLLHHR</sequence>
<dbReference type="InterPro" id="IPR040632">
    <property type="entry name" value="Sulfotransfer_4"/>
</dbReference>
<keyword evidence="3" id="KW-1185">Reference proteome</keyword>
<reference evidence="4" key="1">
    <citation type="submission" date="2016-06" db="UniProtKB">
        <authorList>
            <consortium name="WormBaseParasite"/>
        </authorList>
    </citation>
    <scope>IDENTIFICATION</scope>
</reference>
<accession>A0A183ATC1</accession>
<proteinExistence type="predicted"/>
<organism evidence="4">
    <name type="scientific">Echinostoma caproni</name>
    <dbReference type="NCBI Taxonomy" id="27848"/>
    <lineage>
        <taxon>Eukaryota</taxon>
        <taxon>Metazoa</taxon>
        <taxon>Spiralia</taxon>
        <taxon>Lophotrochozoa</taxon>
        <taxon>Platyhelminthes</taxon>
        <taxon>Trematoda</taxon>
        <taxon>Digenea</taxon>
        <taxon>Plagiorchiida</taxon>
        <taxon>Echinostomata</taxon>
        <taxon>Echinostomatoidea</taxon>
        <taxon>Echinostomatidae</taxon>
        <taxon>Echinostoma</taxon>
    </lineage>
</organism>
<evidence type="ECO:0000313" key="4">
    <source>
        <dbReference type="WBParaSite" id="ECPE_0001023801-mRNA-1"/>
    </source>
</evidence>
<dbReference type="PANTHER" id="PTHR36978">
    <property type="entry name" value="P-LOOP CONTAINING NUCLEOTIDE TRIPHOSPHATE HYDROLASE"/>
    <property type="match status" value="1"/>
</dbReference>
<dbReference type="Proteomes" id="UP000272942">
    <property type="component" value="Unassembled WGS sequence"/>
</dbReference>
<dbReference type="SUPFAM" id="SSF52540">
    <property type="entry name" value="P-loop containing nucleoside triphosphate hydrolases"/>
    <property type="match status" value="1"/>
</dbReference>
<reference evidence="2 3" key="2">
    <citation type="submission" date="2018-11" db="EMBL/GenBank/DDBJ databases">
        <authorList>
            <consortium name="Pathogen Informatics"/>
        </authorList>
    </citation>
    <scope>NUCLEOTIDE SEQUENCE [LARGE SCALE GENOMIC DNA]</scope>
    <source>
        <strain evidence="2 3">Egypt</strain>
    </source>
</reference>
<dbReference type="InterPro" id="IPR027417">
    <property type="entry name" value="P-loop_NTPase"/>
</dbReference>
<dbReference type="Pfam" id="PF17784">
    <property type="entry name" value="Sulfotransfer_4"/>
    <property type="match status" value="1"/>
</dbReference>
<feature type="transmembrane region" description="Helical" evidence="1">
    <location>
        <begin position="240"/>
        <end position="261"/>
    </location>
</feature>
<dbReference type="EMBL" id="UZAN01048681">
    <property type="protein sequence ID" value="VDP86667.1"/>
    <property type="molecule type" value="Genomic_DNA"/>
</dbReference>
<keyword evidence="1" id="KW-0812">Transmembrane</keyword>
<dbReference type="AlphaFoldDB" id="A0A183ATC1"/>
<keyword evidence="1" id="KW-1133">Transmembrane helix</keyword>
<gene>
    <name evidence="2" type="ORF">ECPE_LOCUS10206</name>
</gene>
<name>A0A183ATC1_9TREM</name>
<evidence type="ECO:0000256" key="1">
    <source>
        <dbReference type="SAM" id="Phobius"/>
    </source>
</evidence>
<dbReference type="Gene3D" id="3.40.50.300">
    <property type="entry name" value="P-loop containing nucleotide triphosphate hydrolases"/>
    <property type="match status" value="1"/>
</dbReference>
<dbReference type="PANTHER" id="PTHR36978:SF4">
    <property type="entry name" value="P-LOOP CONTAINING NUCLEOSIDE TRIPHOSPHATE HYDROLASE PROTEIN"/>
    <property type="match status" value="1"/>
</dbReference>
<keyword evidence="1" id="KW-0472">Membrane</keyword>
<evidence type="ECO:0000313" key="3">
    <source>
        <dbReference type="Proteomes" id="UP000272942"/>
    </source>
</evidence>
<dbReference type="OrthoDB" id="272681at2759"/>
<evidence type="ECO:0000313" key="2">
    <source>
        <dbReference type="EMBL" id="VDP86667.1"/>
    </source>
</evidence>